<accession>A0AAN9NV20</accession>
<organism evidence="1 2">
    <name type="scientific">Phaseolus coccineus</name>
    <name type="common">Scarlet runner bean</name>
    <name type="synonym">Phaseolus multiflorus</name>
    <dbReference type="NCBI Taxonomy" id="3886"/>
    <lineage>
        <taxon>Eukaryota</taxon>
        <taxon>Viridiplantae</taxon>
        <taxon>Streptophyta</taxon>
        <taxon>Embryophyta</taxon>
        <taxon>Tracheophyta</taxon>
        <taxon>Spermatophyta</taxon>
        <taxon>Magnoliopsida</taxon>
        <taxon>eudicotyledons</taxon>
        <taxon>Gunneridae</taxon>
        <taxon>Pentapetalae</taxon>
        <taxon>rosids</taxon>
        <taxon>fabids</taxon>
        <taxon>Fabales</taxon>
        <taxon>Fabaceae</taxon>
        <taxon>Papilionoideae</taxon>
        <taxon>50 kb inversion clade</taxon>
        <taxon>NPAAA clade</taxon>
        <taxon>indigoferoid/millettioid clade</taxon>
        <taxon>Phaseoleae</taxon>
        <taxon>Phaseolus</taxon>
    </lineage>
</organism>
<gene>
    <name evidence="1" type="ORF">VNO80_02424</name>
</gene>
<protein>
    <submittedName>
        <fullName evidence="1">Uncharacterized protein</fullName>
    </submittedName>
</protein>
<evidence type="ECO:0000313" key="1">
    <source>
        <dbReference type="EMBL" id="KAK7377004.1"/>
    </source>
</evidence>
<dbReference type="AlphaFoldDB" id="A0AAN9NV20"/>
<keyword evidence="2" id="KW-1185">Reference proteome</keyword>
<name>A0AAN9NV20_PHACN</name>
<sequence>MGILYEVTGWADKSCPSNLWPVPLHCLQPYPYGMKWVLQFHLLRNLFLLLSLKRPVLLGGEKEEKDRVCKVWCWVLLVV</sequence>
<dbReference type="Proteomes" id="UP001374584">
    <property type="component" value="Unassembled WGS sequence"/>
</dbReference>
<reference evidence="1 2" key="1">
    <citation type="submission" date="2024-01" db="EMBL/GenBank/DDBJ databases">
        <title>The genomes of 5 underutilized Papilionoideae crops provide insights into root nodulation and disease resistanc.</title>
        <authorList>
            <person name="Jiang F."/>
        </authorList>
    </citation>
    <scope>NUCLEOTIDE SEQUENCE [LARGE SCALE GENOMIC DNA]</scope>
    <source>
        <strain evidence="1">JINMINGXINNONG_FW02</strain>
        <tissue evidence="1">Leaves</tissue>
    </source>
</reference>
<evidence type="ECO:0000313" key="2">
    <source>
        <dbReference type="Proteomes" id="UP001374584"/>
    </source>
</evidence>
<comment type="caution">
    <text evidence="1">The sequence shown here is derived from an EMBL/GenBank/DDBJ whole genome shotgun (WGS) entry which is preliminary data.</text>
</comment>
<proteinExistence type="predicted"/>
<dbReference type="EMBL" id="JAYMYR010000002">
    <property type="protein sequence ID" value="KAK7377004.1"/>
    <property type="molecule type" value="Genomic_DNA"/>
</dbReference>